<dbReference type="InterPro" id="IPR011701">
    <property type="entry name" value="MFS"/>
</dbReference>
<organism evidence="8 9">
    <name type="scientific">Phascolomyces articulosus</name>
    <dbReference type="NCBI Taxonomy" id="60185"/>
    <lineage>
        <taxon>Eukaryota</taxon>
        <taxon>Fungi</taxon>
        <taxon>Fungi incertae sedis</taxon>
        <taxon>Mucoromycota</taxon>
        <taxon>Mucoromycotina</taxon>
        <taxon>Mucoromycetes</taxon>
        <taxon>Mucorales</taxon>
        <taxon>Lichtheimiaceae</taxon>
        <taxon>Phascolomyces</taxon>
    </lineage>
</organism>
<feature type="transmembrane region" description="Helical" evidence="5">
    <location>
        <begin position="314"/>
        <end position="340"/>
    </location>
</feature>
<dbReference type="InterPro" id="IPR020846">
    <property type="entry name" value="MFS_dom"/>
</dbReference>
<dbReference type="GO" id="GO:0022857">
    <property type="term" value="F:transmembrane transporter activity"/>
    <property type="evidence" value="ECO:0007669"/>
    <property type="project" value="InterPro"/>
</dbReference>
<proteinExistence type="predicted"/>
<keyword evidence="3 5" id="KW-1133">Transmembrane helix</keyword>
<feature type="transmembrane region" description="Helical" evidence="5">
    <location>
        <begin position="243"/>
        <end position="264"/>
    </location>
</feature>
<comment type="caution">
    <text evidence="8">The sequence shown here is derived from an EMBL/GenBank/DDBJ whole genome shotgun (WGS) entry which is preliminary data.</text>
</comment>
<dbReference type="SUPFAM" id="SSF103473">
    <property type="entry name" value="MFS general substrate transporter"/>
    <property type="match status" value="1"/>
</dbReference>
<feature type="transmembrane region" description="Helical" evidence="5">
    <location>
        <begin position="58"/>
        <end position="79"/>
    </location>
</feature>
<comment type="subcellular location">
    <subcellularLocation>
        <location evidence="1">Membrane</location>
        <topology evidence="1">Multi-pass membrane protein</topology>
    </subcellularLocation>
</comment>
<evidence type="ECO:0000256" key="5">
    <source>
        <dbReference type="SAM" id="Phobius"/>
    </source>
</evidence>
<evidence type="ECO:0000256" key="2">
    <source>
        <dbReference type="ARBA" id="ARBA00022692"/>
    </source>
</evidence>
<evidence type="ECO:0000259" key="7">
    <source>
        <dbReference type="PROSITE" id="PS50850"/>
    </source>
</evidence>
<feature type="transmembrane region" description="Helical" evidence="5">
    <location>
        <begin position="352"/>
        <end position="369"/>
    </location>
</feature>
<dbReference type="Gene3D" id="1.20.1250.20">
    <property type="entry name" value="MFS general substrate transporter like domains"/>
    <property type="match status" value="1"/>
</dbReference>
<name>A0AAD5P9T4_9FUNG</name>
<dbReference type="PROSITE" id="PS50850">
    <property type="entry name" value="MFS"/>
    <property type="match status" value="1"/>
</dbReference>
<evidence type="ECO:0000256" key="1">
    <source>
        <dbReference type="ARBA" id="ARBA00004141"/>
    </source>
</evidence>
<evidence type="ECO:0000256" key="6">
    <source>
        <dbReference type="SAM" id="SignalP"/>
    </source>
</evidence>
<keyword evidence="6" id="KW-0732">Signal</keyword>
<dbReference type="PANTHER" id="PTHR23502">
    <property type="entry name" value="MAJOR FACILITATOR SUPERFAMILY"/>
    <property type="match status" value="1"/>
</dbReference>
<dbReference type="PANTHER" id="PTHR23502:SF64">
    <property type="entry name" value="TRANSPORTER, PUTATIVE (AFU_ORTHOLOGUE AFUA_3G11760)-RELATED"/>
    <property type="match status" value="1"/>
</dbReference>
<evidence type="ECO:0000313" key="9">
    <source>
        <dbReference type="Proteomes" id="UP001209540"/>
    </source>
</evidence>
<dbReference type="GO" id="GO:0005886">
    <property type="term" value="C:plasma membrane"/>
    <property type="evidence" value="ECO:0007669"/>
    <property type="project" value="TreeGrafter"/>
</dbReference>
<dbReference type="AlphaFoldDB" id="A0AAD5P9T4"/>
<keyword evidence="4 5" id="KW-0472">Membrane</keyword>
<dbReference type="InterPro" id="IPR036259">
    <property type="entry name" value="MFS_trans_sf"/>
</dbReference>
<evidence type="ECO:0000256" key="3">
    <source>
        <dbReference type="ARBA" id="ARBA00022989"/>
    </source>
</evidence>
<protein>
    <submittedName>
        <fullName evidence="8">Major facilitator superfamily domain-containing protein</fullName>
    </submittedName>
</protein>
<evidence type="ECO:0000256" key="4">
    <source>
        <dbReference type="ARBA" id="ARBA00023136"/>
    </source>
</evidence>
<feature type="signal peptide" evidence="6">
    <location>
        <begin position="1"/>
        <end position="19"/>
    </location>
</feature>
<keyword evidence="2 5" id="KW-0812">Transmembrane</keyword>
<reference evidence="8" key="2">
    <citation type="submission" date="2023-02" db="EMBL/GenBank/DDBJ databases">
        <authorList>
            <consortium name="DOE Joint Genome Institute"/>
            <person name="Mondo S.J."/>
            <person name="Chang Y."/>
            <person name="Wang Y."/>
            <person name="Ahrendt S."/>
            <person name="Andreopoulos W."/>
            <person name="Barry K."/>
            <person name="Beard J."/>
            <person name="Benny G.L."/>
            <person name="Blankenship S."/>
            <person name="Bonito G."/>
            <person name="Cuomo C."/>
            <person name="Desiro A."/>
            <person name="Gervers K.A."/>
            <person name="Hundley H."/>
            <person name="Kuo A."/>
            <person name="LaButti K."/>
            <person name="Lang B.F."/>
            <person name="Lipzen A."/>
            <person name="O'Donnell K."/>
            <person name="Pangilinan J."/>
            <person name="Reynolds N."/>
            <person name="Sandor L."/>
            <person name="Smith M.W."/>
            <person name="Tsang A."/>
            <person name="Grigoriev I.V."/>
            <person name="Stajich J.E."/>
            <person name="Spatafora J.W."/>
        </authorList>
    </citation>
    <scope>NUCLEOTIDE SEQUENCE</scope>
    <source>
        <strain evidence="8">RSA 2281</strain>
    </source>
</reference>
<accession>A0AAD5P9T4</accession>
<feature type="transmembrane region" description="Helical" evidence="5">
    <location>
        <begin position="375"/>
        <end position="399"/>
    </location>
</feature>
<feature type="chain" id="PRO_5042136432" evidence="6">
    <location>
        <begin position="20"/>
        <end position="419"/>
    </location>
</feature>
<sequence>MVIFAFASLGSALVNNIWGLVVLRCVQAFGASCGQSVGAGVIADCYPIERRGAAFGKYFFGVFFGPVLGPILGGFLIMSDSSWRTAFWFCFAFALTVLLLVIFTYPETYRVNEKWDIGLPMIKESQHDEKNQKNNAITTKEEDDELHADSEDTQVSVSIEEGCDLELTGSKQHDAAAIYNKVNAKDMKKKPMNPIKPFLYLRHPHVLLSSLVMACAFGSMFAAKTIIPNLFERAYGFSSWQIGLSYLGGGVGNVFGAVLNTVLSDRLLLRARAKRGGRALVEDRIGINIWPSILILMPFGLLLFGWGVGSQMSYWTGIIGFAMVNFSMNQCVTTLSAYLVDSAPGVGASFTAAANSVRMIMACVLTLAANPMVDAIGPGWTCVFLTGLICVAMVLLIILKIFGGRLRRWSGYQQKNECD</sequence>
<dbReference type="EMBL" id="JAIXMP010000029">
    <property type="protein sequence ID" value="KAI9251789.1"/>
    <property type="molecule type" value="Genomic_DNA"/>
</dbReference>
<keyword evidence="9" id="KW-1185">Reference proteome</keyword>
<dbReference type="Proteomes" id="UP001209540">
    <property type="component" value="Unassembled WGS sequence"/>
</dbReference>
<dbReference type="Pfam" id="PF07690">
    <property type="entry name" value="MFS_1"/>
    <property type="match status" value="1"/>
</dbReference>
<feature type="domain" description="Major facilitator superfamily (MFS) profile" evidence="7">
    <location>
        <begin position="1"/>
        <end position="405"/>
    </location>
</feature>
<feature type="transmembrane region" description="Helical" evidence="5">
    <location>
        <begin position="85"/>
        <end position="105"/>
    </location>
</feature>
<reference evidence="8" key="1">
    <citation type="journal article" date="2022" name="IScience">
        <title>Evolution of zygomycete secretomes and the origins of terrestrial fungal ecologies.</title>
        <authorList>
            <person name="Chang Y."/>
            <person name="Wang Y."/>
            <person name="Mondo S."/>
            <person name="Ahrendt S."/>
            <person name="Andreopoulos W."/>
            <person name="Barry K."/>
            <person name="Beard J."/>
            <person name="Benny G.L."/>
            <person name="Blankenship S."/>
            <person name="Bonito G."/>
            <person name="Cuomo C."/>
            <person name="Desiro A."/>
            <person name="Gervers K.A."/>
            <person name="Hundley H."/>
            <person name="Kuo A."/>
            <person name="LaButti K."/>
            <person name="Lang B.F."/>
            <person name="Lipzen A."/>
            <person name="O'Donnell K."/>
            <person name="Pangilinan J."/>
            <person name="Reynolds N."/>
            <person name="Sandor L."/>
            <person name="Smith M.E."/>
            <person name="Tsang A."/>
            <person name="Grigoriev I.V."/>
            <person name="Stajich J.E."/>
            <person name="Spatafora J.W."/>
        </authorList>
    </citation>
    <scope>NUCLEOTIDE SEQUENCE</scope>
    <source>
        <strain evidence="8">RSA 2281</strain>
    </source>
</reference>
<gene>
    <name evidence="8" type="ORF">BDA99DRAFT_444172</name>
</gene>
<feature type="transmembrane region" description="Helical" evidence="5">
    <location>
        <begin position="206"/>
        <end position="223"/>
    </location>
</feature>
<feature type="transmembrane region" description="Helical" evidence="5">
    <location>
        <begin position="285"/>
        <end position="308"/>
    </location>
</feature>
<evidence type="ECO:0000313" key="8">
    <source>
        <dbReference type="EMBL" id="KAI9251789.1"/>
    </source>
</evidence>